<dbReference type="AlphaFoldDB" id="A0A8H5B0S1"/>
<dbReference type="GO" id="GO:0004540">
    <property type="term" value="F:RNA nuclease activity"/>
    <property type="evidence" value="ECO:0007669"/>
    <property type="project" value="InterPro"/>
</dbReference>
<dbReference type="OrthoDB" id="2956675at2759"/>
<proteinExistence type="predicted"/>
<evidence type="ECO:0000259" key="2">
    <source>
        <dbReference type="Pfam" id="PF01936"/>
    </source>
</evidence>
<feature type="compositionally biased region" description="Basic and acidic residues" evidence="1">
    <location>
        <begin position="175"/>
        <end position="184"/>
    </location>
</feature>
<gene>
    <name evidence="3" type="ORF">D9611_007168</name>
</gene>
<dbReference type="Pfam" id="PF01936">
    <property type="entry name" value="NYN"/>
    <property type="match status" value="1"/>
</dbReference>
<reference evidence="3 4" key="1">
    <citation type="journal article" date="2020" name="ISME J.">
        <title>Uncovering the hidden diversity of litter-decomposition mechanisms in mushroom-forming fungi.</title>
        <authorList>
            <person name="Floudas D."/>
            <person name="Bentzer J."/>
            <person name="Ahren D."/>
            <person name="Johansson T."/>
            <person name="Persson P."/>
            <person name="Tunlid A."/>
        </authorList>
    </citation>
    <scope>NUCLEOTIDE SEQUENCE [LARGE SCALE GENOMIC DNA]</scope>
    <source>
        <strain evidence="3 4">CBS 175.51</strain>
    </source>
</reference>
<evidence type="ECO:0000256" key="1">
    <source>
        <dbReference type="SAM" id="MobiDB-lite"/>
    </source>
</evidence>
<dbReference type="EMBL" id="JAACJK010000221">
    <property type="protein sequence ID" value="KAF5314614.1"/>
    <property type="molecule type" value="Genomic_DNA"/>
</dbReference>
<accession>A0A8H5B0S1</accession>
<feature type="region of interest" description="Disordered" evidence="1">
    <location>
        <begin position="150"/>
        <end position="214"/>
    </location>
</feature>
<keyword evidence="4" id="KW-1185">Reference proteome</keyword>
<comment type="caution">
    <text evidence="3">The sequence shown here is derived from an EMBL/GenBank/DDBJ whole genome shotgun (WGS) entry which is preliminary data.</text>
</comment>
<dbReference type="Gene3D" id="3.40.50.1010">
    <property type="entry name" value="5'-nuclease"/>
    <property type="match status" value="1"/>
</dbReference>
<name>A0A8H5B0S1_9AGAR</name>
<evidence type="ECO:0000313" key="4">
    <source>
        <dbReference type="Proteomes" id="UP000541558"/>
    </source>
</evidence>
<dbReference type="Proteomes" id="UP000541558">
    <property type="component" value="Unassembled WGS sequence"/>
</dbReference>
<evidence type="ECO:0000313" key="3">
    <source>
        <dbReference type="EMBL" id="KAF5314614.1"/>
    </source>
</evidence>
<protein>
    <recommendedName>
        <fullName evidence="2">NYN domain-containing protein</fullName>
    </recommendedName>
</protein>
<organism evidence="3 4">
    <name type="scientific">Ephemerocybe angulata</name>
    <dbReference type="NCBI Taxonomy" id="980116"/>
    <lineage>
        <taxon>Eukaryota</taxon>
        <taxon>Fungi</taxon>
        <taxon>Dikarya</taxon>
        <taxon>Basidiomycota</taxon>
        <taxon>Agaricomycotina</taxon>
        <taxon>Agaricomycetes</taxon>
        <taxon>Agaricomycetidae</taxon>
        <taxon>Agaricales</taxon>
        <taxon>Agaricineae</taxon>
        <taxon>Psathyrellaceae</taxon>
        <taxon>Ephemerocybe</taxon>
    </lineage>
</organism>
<dbReference type="InterPro" id="IPR021139">
    <property type="entry name" value="NYN"/>
</dbReference>
<feature type="domain" description="NYN" evidence="2">
    <location>
        <begin position="7"/>
        <end position="140"/>
    </location>
</feature>
<sequence>MVEKGDVAVFWELEQTRAMNIASPEGIIAAIQGYADPYGQIKNLTAYTQYDPEAQFSDSMQQRPLYNRLAELNYSEVKFCPPDCRRRPTIGLQIVVDIAFYCTLEHPETKTIVFITGDRDFTSLAQMLHKHGKQIVVLVMAGDSFAEIEDPDSYWPRPSETQDEYREKKRKRAKAKESDEPEGSKRRKAHPTKAEKDRAVVPTRSSKGGRRPRH</sequence>